<dbReference type="NCBIfam" id="TIGR01200">
    <property type="entry name" value="GLPGLI"/>
    <property type="match status" value="1"/>
</dbReference>
<reference evidence="1 2" key="1">
    <citation type="submission" date="2016-03" db="EMBL/GenBank/DDBJ databases">
        <title>Draft genome sequence of Flavobacterium fryxellicola DSM 16209.</title>
        <authorList>
            <person name="Shin S.-K."/>
            <person name="Yi H."/>
        </authorList>
    </citation>
    <scope>NUCLEOTIDE SEQUENCE [LARGE SCALE GENOMIC DNA]</scope>
    <source>
        <strain evidence="1 2">DSM 16209</strain>
    </source>
</reference>
<evidence type="ECO:0000313" key="1">
    <source>
        <dbReference type="EMBL" id="OAB28193.1"/>
    </source>
</evidence>
<gene>
    <name evidence="1" type="ORF">FBFR_10150</name>
</gene>
<evidence type="ECO:0008006" key="3">
    <source>
        <dbReference type="Google" id="ProtNLM"/>
    </source>
</evidence>
<dbReference type="InterPro" id="IPR005901">
    <property type="entry name" value="GLPGLI"/>
</dbReference>
<dbReference type="STRING" id="249352.SAMN05444395_11244"/>
<organism evidence="1 2">
    <name type="scientific">Flavobacterium fryxellicola</name>
    <dbReference type="NCBI Taxonomy" id="249352"/>
    <lineage>
        <taxon>Bacteria</taxon>
        <taxon>Pseudomonadati</taxon>
        <taxon>Bacteroidota</taxon>
        <taxon>Flavobacteriia</taxon>
        <taxon>Flavobacteriales</taxon>
        <taxon>Flavobacteriaceae</taxon>
        <taxon>Flavobacterium</taxon>
    </lineage>
</organism>
<comment type="caution">
    <text evidence="1">The sequence shown here is derived from an EMBL/GenBank/DDBJ whole genome shotgun (WGS) entry which is preliminary data.</text>
</comment>
<evidence type="ECO:0000313" key="2">
    <source>
        <dbReference type="Proteomes" id="UP000077164"/>
    </source>
</evidence>
<dbReference type="AlphaFoldDB" id="A0A167XBI4"/>
<keyword evidence="2" id="KW-1185">Reference proteome</keyword>
<sequence length="236" mass="27176">MLVTTAYTQSSGKVKYKFYVPLKLEGNPSENTKQFVIKMVDYANKQEFELIFNKLQSKFLLIETMNYSSDYERKINNIARTAFTSPDTYTNLTQKSQVSLLSDGTLIEGKMEKNNWEITGESKYIGNYLCYKAILKIPYISRKGDPKVREVISWFAPSLPYSYGPKSAFGLPGLVLEFTEDEKTFIASKIELFEKEIQIDFPKGKTVTKEEYDKKLESSMGCVLIGKKREMEKDKQ</sequence>
<dbReference type="EMBL" id="LVJE01000013">
    <property type="protein sequence ID" value="OAB28193.1"/>
    <property type="molecule type" value="Genomic_DNA"/>
</dbReference>
<accession>A0A167XBI4</accession>
<dbReference type="Pfam" id="PF09697">
    <property type="entry name" value="Porph_ging"/>
    <property type="match status" value="1"/>
</dbReference>
<dbReference type="Proteomes" id="UP000077164">
    <property type="component" value="Unassembled WGS sequence"/>
</dbReference>
<protein>
    <recommendedName>
        <fullName evidence="3">GLPGLI family protein</fullName>
    </recommendedName>
</protein>
<name>A0A167XBI4_9FLAO</name>
<proteinExistence type="predicted"/>